<dbReference type="EMBL" id="BARS01018129">
    <property type="protein sequence ID" value="GAF91037.1"/>
    <property type="molecule type" value="Genomic_DNA"/>
</dbReference>
<feature type="non-terminal residue" evidence="1">
    <location>
        <position position="1"/>
    </location>
</feature>
<organism evidence="1">
    <name type="scientific">marine sediment metagenome</name>
    <dbReference type="NCBI Taxonomy" id="412755"/>
    <lineage>
        <taxon>unclassified sequences</taxon>
        <taxon>metagenomes</taxon>
        <taxon>ecological metagenomes</taxon>
    </lineage>
</organism>
<comment type="caution">
    <text evidence="1">The sequence shown here is derived from an EMBL/GenBank/DDBJ whole genome shotgun (WGS) entry which is preliminary data.</text>
</comment>
<name>X0TS91_9ZZZZ</name>
<reference evidence="1" key="1">
    <citation type="journal article" date="2014" name="Front. Microbiol.">
        <title>High frequency of phylogenetically diverse reductive dehalogenase-homologous genes in deep subseafloor sedimentary metagenomes.</title>
        <authorList>
            <person name="Kawai M."/>
            <person name="Futagami T."/>
            <person name="Toyoda A."/>
            <person name="Takaki Y."/>
            <person name="Nishi S."/>
            <person name="Hori S."/>
            <person name="Arai W."/>
            <person name="Tsubouchi T."/>
            <person name="Morono Y."/>
            <person name="Uchiyama I."/>
            <person name="Ito T."/>
            <person name="Fujiyama A."/>
            <person name="Inagaki F."/>
            <person name="Takami H."/>
        </authorList>
    </citation>
    <scope>NUCLEOTIDE SEQUENCE</scope>
    <source>
        <strain evidence="1">Expedition CK06-06</strain>
    </source>
</reference>
<protein>
    <submittedName>
        <fullName evidence="1">Uncharacterized protein</fullName>
    </submittedName>
</protein>
<sequence>NLNSTGTLFRGEIYAGVPEVADPIRPSRGITSFTVLTDWDGDGVREFAFGIPFTDSLPSAFLEQTGYFRSGAVVIAAGSSLAGFAGQNVYYLGDFGTVDVPGPDCDPCPLPECCIYGFEGPKAPSAFWFNEEHALTVTPARLGCRISTTGFADQCGQTVSAYPFYGGFT</sequence>
<dbReference type="AlphaFoldDB" id="X0TS91"/>
<gene>
    <name evidence="1" type="ORF">S01H1_29546</name>
</gene>
<evidence type="ECO:0000313" key="1">
    <source>
        <dbReference type="EMBL" id="GAF91037.1"/>
    </source>
</evidence>
<accession>X0TS91</accession>
<proteinExistence type="predicted"/>